<proteinExistence type="predicted"/>
<evidence type="ECO:0000256" key="1">
    <source>
        <dbReference type="SAM" id="Coils"/>
    </source>
</evidence>
<feature type="region of interest" description="Disordered" evidence="2">
    <location>
        <begin position="327"/>
        <end position="350"/>
    </location>
</feature>
<organism evidence="4 5">
    <name type="scientific">Triangularia verruculosa</name>
    <dbReference type="NCBI Taxonomy" id="2587418"/>
    <lineage>
        <taxon>Eukaryota</taxon>
        <taxon>Fungi</taxon>
        <taxon>Dikarya</taxon>
        <taxon>Ascomycota</taxon>
        <taxon>Pezizomycotina</taxon>
        <taxon>Sordariomycetes</taxon>
        <taxon>Sordariomycetidae</taxon>
        <taxon>Sordariales</taxon>
        <taxon>Podosporaceae</taxon>
        <taxon>Triangularia</taxon>
    </lineage>
</organism>
<protein>
    <recommendedName>
        <fullName evidence="3">BZIP domain-containing protein</fullName>
    </recommendedName>
</protein>
<reference evidence="4" key="2">
    <citation type="submission" date="2023-05" db="EMBL/GenBank/DDBJ databases">
        <authorList>
            <consortium name="Lawrence Berkeley National Laboratory"/>
            <person name="Steindorff A."/>
            <person name="Hensen N."/>
            <person name="Bonometti L."/>
            <person name="Westerberg I."/>
            <person name="Brannstrom I.O."/>
            <person name="Guillou S."/>
            <person name="Cros-Aarteil S."/>
            <person name="Calhoun S."/>
            <person name="Haridas S."/>
            <person name="Kuo A."/>
            <person name="Mondo S."/>
            <person name="Pangilinan J."/>
            <person name="Riley R."/>
            <person name="Labutti K."/>
            <person name="Andreopoulos B."/>
            <person name="Lipzen A."/>
            <person name="Chen C."/>
            <person name="Yanf M."/>
            <person name="Daum C."/>
            <person name="Ng V."/>
            <person name="Clum A."/>
            <person name="Ohm R."/>
            <person name="Martin F."/>
            <person name="Silar P."/>
            <person name="Natvig D."/>
            <person name="Lalanne C."/>
            <person name="Gautier V."/>
            <person name="Ament-Velasquez S.L."/>
            <person name="Kruys A."/>
            <person name="Hutchinson M.I."/>
            <person name="Powell A.J."/>
            <person name="Barry K."/>
            <person name="Miller A.N."/>
            <person name="Grigoriev I.V."/>
            <person name="Debuchy R."/>
            <person name="Gladieux P."/>
            <person name="Thoren M.H."/>
            <person name="Johannesson H."/>
        </authorList>
    </citation>
    <scope>NUCLEOTIDE SEQUENCE</scope>
    <source>
        <strain evidence="4">CBS 315.58</strain>
    </source>
</reference>
<dbReference type="InterPro" id="IPR004827">
    <property type="entry name" value="bZIP"/>
</dbReference>
<evidence type="ECO:0000256" key="2">
    <source>
        <dbReference type="SAM" id="MobiDB-lite"/>
    </source>
</evidence>
<feature type="domain" description="BZIP" evidence="3">
    <location>
        <begin position="242"/>
        <end position="300"/>
    </location>
</feature>
<sequence>MNHIDTAAAINESSDPFPKAPLTLAEMTWPCWAPVDSPELPQGGVNGHVPSMSSLQTGYPPSSLLWDFAIDASYPKPNTLSSDAAFLRAPYAPQATLAAALTHQPSPIDPSTWATCGFPPDSEPFHRTAEQTTPDDLTPTAITSSPDSNQSPVHTHNEPTSETRPEQPKRRPGRPRRSLDDFLAGKGSKPSSYQSRLKVRTPGSLGNNKSADVTGPAGSTPSHHLETSIPGPSSTSPTTGSQKHRRNRAAALRYRHKIQTQQQSIEEQAEKLSSKHQFLKEHLDQLRSEVYLLHNELFKHSNCNCPLIHDYLAHRAHQLLSSTKSAIQDRTELTSDETQTERKDADATPE</sequence>
<dbReference type="SMART" id="SM00338">
    <property type="entry name" value="BRLZ"/>
    <property type="match status" value="1"/>
</dbReference>
<comment type="caution">
    <text evidence="4">The sequence shown here is derived from an EMBL/GenBank/DDBJ whole genome shotgun (WGS) entry which is preliminary data.</text>
</comment>
<evidence type="ECO:0000313" key="4">
    <source>
        <dbReference type="EMBL" id="KAK4205437.1"/>
    </source>
</evidence>
<evidence type="ECO:0000313" key="5">
    <source>
        <dbReference type="Proteomes" id="UP001303160"/>
    </source>
</evidence>
<name>A0AAN6XXE3_9PEZI</name>
<dbReference type="Gene3D" id="1.20.5.170">
    <property type="match status" value="1"/>
</dbReference>
<keyword evidence="1" id="KW-0175">Coiled coil</keyword>
<feature type="compositionally biased region" description="Low complexity" evidence="2">
    <location>
        <begin position="227"/>
        <end position="241"/>
    </location>
</feature>
<dbReference type="SUPFAM" id="SSF57959">
    <property type="entry name" value="Leucine zipper domain"/>
    <property type="match status" value="1"/>
</dbReference>
<keyword evidence="5" id="KW-1185">Reference proteome</keyword>
<feature type="compositionally biased region" description="Polar residues" evidence="2">
    <location>
        <begin position="130"/>
        <end position="154"/>
    </location>
</feature>
<dbReference type="GO" id="GO:0003700">
    <property type="term" value="F:DNA-binding transcription factor activity"/>
    <property type="evidence" value="ECO:0007669"/>
    <property type="project" value="InterPro"/>
</dbReference>
<feature type="compositionally biased region" description="Polar residues" evidence="2">
    <location>
        <begin position="204"/>
        <end position="222"/>
    </location>
</feature>
<feature type="compositionally biased region" description="Basic and acidic residues" evidence="2">
    <location>
        <begin position="155"/>
        <end position="169"/>
    </location>
</feature>
<feature type="coiled-coil region" evidence="1">
    <location>
        <begin position="255"/>
        <end position="289"/>
    </location>
</feature>
<dbReference type="Proteomes" id="UP001303160">
    <property type="component" value="Unassembled WGS sequence"/>
</dbReference>
<dbReference type="EMBL" id="MU863876">
    <property type="protein sequence ID" value="KAK4205437.1"/>
    <property type="molecule type" value="Genomic_DNA"/>
</dbReference>
<accession>A0AAN6XXE3</accession>
<feature type="region of interest" description="Disordered" evidence="2">
    <location>
        <begin position="110"/>
        <end position="249"/>
    </location>
</feature>
<reference evidence="4" key="1">
    <citation type="journal article" date="2023" name="Mol. Phylogenet. Evol.">
        <title>Genome-scale phylogeny and comparative genomics of the fungal order Sordariales.</title>
        <authorList>
            <person name="Hensen N."/>
            <person name="Bonometti L."/>
            <person name="Westerberg I."/>
            <person name="Brannstrom I.O."/>
            <person name="Guillou S."/>
            <person name="Cros-Aarteil S."/>
            <person name="Calhoun S."/>
            <person name="Haridas S."/>
            <person name="Kuo A."/>
            <person name="Mondo S."/>
            <person name="Pangilinan J."/>
            <person name="Riley R."/>
            <person name="LaButti K."/>
            <person name="Andreopoulos B."/>
            <person name="Lipzen A."/>
            <person name="Chen C."/>
            <person name="Yan M."/>
            <person name="Daum C."/>
            <person name="Ng V."/>
            <person name="Clum A."/>
            <person name="Steindorff A."/>
            <person name="Ohm R.A."/>
            <person name="Martin F."/>
            <person name="Silar P."/>
            <person name="Natvig D.O."/>
            <person name="Lalanne C."/>
            <person name="Gautier V."/>
            <person name="Ament-Velasquez S.L."/>
            <person name="Kruys A."/>
            <person name="Hutchinson M.I."/>
            <person name="Powell A.J."/>
            <person name="Barry K."/>
            <person name="Miller A.N."/>
            <person name="Grigoriev I.V."/>
            <person name="Debuchy R."/>
            <person name="Gladieux P."/>
            <person name="Hiltunen Thoren M."/>
            <person name="Johannesson H."/>
        </authorList>
    </citation>
    <scope>NUCLEOTIDE SEQUENCE</scope>
    <source>
        <strain evidence="4">CBS 315.58</strain>
    </source>
</reference>
<dbReference type="AlphaFoldDB" id="A0AAN6XXE3"/>
<gene>
    <name evidence="4" type="ORF">QBC40DRAFT_249030</name>
</gene>
<dbReference type="PROSITE" id="PS50217">
    <property type="entry name" value="BZIP"/>
    <property type="match status" value="1"/>
</dbReference>
<dbReference type="InterPro" id="IPR046347">
    <property type="entry name" value="bZIP_sf"/>
</dbReference>
<dbReference type="Pfam" id="PF07716">
    <property type="entry name" value="bZIP_2"/>
    <property type="match status" value="1"/>
</dbReference>
<evidence type="ECO:0000259" key="3">
    <source>
        <dbReference type="PROSITE" id="PS50217"/>
    </source>
</evidence>
<dbReference type="CDD" id="cd14687">
    <property type="entry name" value="bZIP_ATF2"/>
    <property type="match status" value="1"/>
</dbReference>